<evidence type="ECO:0000256" key="5">
    <source>
        <dbReference type="ARBA" id="ARBA00023136"/>
    </source>
</evidence>
<dbReference type="AlphaFoldDB" id="A0A2K8UH38"/>
<dbReference type="HAMAP" id="MF_00599">
    <property type="entry name" value="FtsB"/>
    <property type="match status" value="1"/>
</dbReference>
<dbReference type="Proteomes" id="UP000232638">
    <property type="component" value="Chromosome"/>
</dbReference>
<evidence type="ECO:0000256" key="4">
    <source>
        <dbReference type="ARBA" id="ARBA00022989"/>
    </source>
</evidence>
<dbReference type="GO" id="GO:0043093">
    <property type="term" value="P:FtsZ-dependent cytokinesis"/>
    <property type="evidence" value="ECO:0007669"/>
    <property type="project" value="UniProtKB-UniRule"/>
</dbReference>
<accession>A0A2K8UH38</accession>
<dbReference type="GO" id="GO:0032153">
    <property type="term" value="C:cell division site"/>
    <property type="evidence" value="ECO:0007669"/>
    <property type="project" value="UniProtKB-UniRule"/>
</dbReference>
<dbReference type="EMBL" id="CP020370">
    <property type="protein sequence ID" value="AUB84858.1"/>
    <property type="molecule type" value="Genomic_DNA"/>
</dbReference>
<keyword evidence="1 7" id="KW-1003">Cell membrane</keyword>
<feature type="topological domain" description="Periplasmic" evidence="7">
    <location>
        <begin position="22"/>
        <end position="130"/>
    </location>
</feature>
<comment type="function">
    <text evidence="7">Essential cell division protein. May link together the upstream cell division proteins, which are predominantly cytoplasmic, with the downstream cell division proteins, which are predominantly periplasmic.</text>
</comment>
<dbReference type="GO" id="GO:0005886">
    <property type="term" value="C:plasma membrane"/>
    <property type="evidence" value="ECO:0007669"/>
    <property type="project" value="UniProtKB-SubCell"/>
</dbReference>
<dbReference type="NCBIfam" id="NF002058">
    <property type="entry name" value="PRK00888.1"/>
    <property type="match status" value="1"/>
</dbReference>
<keyword evidence="5 7" id="KW-0472">Membrane</keyword>
<evidence type="ECO:0000256" key="3">
    <source>
        <dbReference type="ARBA" id="ARBA00022692"/>
    </source>
</evidence>
<keyword evidence="7" id="KW-0997">Cell inner membrane</keyword>
<keyword evidence="3 7" id="KW-0812">Transmembrane</keyword>
<organism evidence="9 10">
    <name type="scientific">Candidatus Thiodictyon syntrophicum</name>
    <dbReference type="NCBI Taxonomy" id="1166950"/>
    <lineage>
        <taxon>Bacteria</taxon>
        <taxon>Pseudomonadati</taxon>
        <taxon>Pseudomonadota</taxon>
        <taxon>Gammaproteobacteria</taxon>
        <taxon>Chromatiales</taxon>
        <taxon>Chromatiaceae</taxon>
        <taxon>Thiodictyon</taxon>
    </lineage>
</organism>
<proteinExistence type="inferred from homology"/>
<dbReference type="RefSeq" id="WP_100922511.1">
    <property type="nucleotide sequence ID" value="NZ_CP020370.1"/>
</dbReference>
<evidence type="ECO:0000313" key="10">
    <source>
        <dbReference type="Proteomes" id="UP000232638"/>
    </source>
</evidence>
<dbReference type="OrthoDB" id="7061211at2"/>
<keyword evidence="4 7" id="KW-1133">Transmembrane helix</keyword>
<keyword evidence="2 7" id="KW-0132">Cell division</keyword>
<dbReference type="Pfam" id="PF04977">
    <property type="entry name" value="DivIC"/>
    <property type="match status" value="1"/>
</dbReference>
<name>A0A2K8UH38_9GAMM</name>
<evidence type="ECO:0000256" key="1">
    <source>
        <dbReference type="ARBA" id="ARBA00022475"/>
    </source>
</evidence>
<feature type="coiled-coil region" evidence="7">
    <location>
        <begin position="29"/>
        <end position="70"/>
    </location>
</feature>
<evidence type="ECO:0000256" key="2">
    <source>
        <dbReference type="ARBA" id="ARBA00022618"/>
    </source>
</evidence>
<dbReference type="KEGG" id="tsy:THSYN_20230"/>
<evidence type="ECO:0000313" key="9">
    <source>
        <dbReference type="EMBL" id="AUB84858.1"/>
    </source>
</evidence>
<dbReference type="InterPro" id="IPR023081">
    <property type="entry name" value="Cell_div_FtsB"/>
</dbReference>
<keyword evidence="7" id="KW-0175">Coiled coil</keyword>
<dbReference type="GO" id="GO:0030428">
    <property type="term" value="C:cell septum"/>
    <property type="evidence" value="ECO:0007669"/>
    <property type="project" value="TreeGrafter"/>
</dbReference>
<gene>
    <name evidence="7" type="primary">ftsB</name>
    <name evidence="9" type="ORF">THSYN_20230</name>
</gene>
<feature type="topological domain" description="Cytoplasmic" evidence="7">
    <location>
        <begin position="1"/>
        <end position="3"/>
    </location>
</feature>
<dbReference type="InterPro" id="IPR007060">
    <property type="entry name" value="FtsL/DivIC"/>
</dbReference>
<dbReference type="PANTHER" id="PTHR37485:SF1">
    <property type="entry name" value="CELL DIVISION PROTEIN FTSB"/>
    <property type="match status" value="1"/>
</dbReference>
<comment type="similarity">
    <text evidence="7">Belongs to the FtsB family.</text>
</comment>
<keyword evidence="10" id="KW-1185">Reference proteome</keyword>
<dbReference type="PANTHER" id="PTHR37485">
    <property type="entry name" value="CELL DIVISION PROTEIN FTSB"/>
    <property type="match status" value="1"/>
</dbReference>
<evidence type="ECO:0000256" key="7">
    <source>
        <dbReference type="HAMAP-Rule" id="MF_00599"/>
    </source>
</evidence>
<comment type="subunit">
    <text evidence="7">Part of a complex composed of FtsB, FtsL and FtsQ.</text>
</comment>
<reference evidence="9 10" key="1">
    <citation type="submission" date="2017-03" db="EMBL/GenBank/DDBJ databases">
        <title>Complete genome sequence of Candidatus 'Thiodictyon syntrophicum' sp. nov. strain Cad16T, a photolithoautotroph purple sulfur bacterium isolated from an alpine meromictic lake.</title>
        <authorList>
            <person name="Luedin S.M."/>
            <person name="Pothier J.F."/>
            <person name="Danza F."/>
            <person name="Storelli N."/>
            <person name="Wittwer M."/>
            <person name="Tonolla M."/>
        </authorList>
    </citation>
    <scope>NUCLEOTIDE SEQUENCE [LARGE SCALE GENOMIC DNA]</scope>
    <source>
        <strain evidence="9 10">Cad16T</strain>
    </source>
</reference>
<feature type="region of interest" description="Disordered" evidence="8">
    <location>
        <begin position="91"/>
        <end position="130"/>
    </location>
</feature>
<comment type="subcellular location">
    <subcellularLocation>
        <location evidence="7">Cell inner membrane</location>
        <topology evidence="7">Single-pass type II membrane protein</topology>
    </subcellularLocation>
    <text evidence="7">Localizes to the division septum.</text>
</comment>
<keyword evidence="6 7" id="KW-0131">Cell cycle</keyword>
<evidence type="ECO:0000256" key="8">
    <source>
        <dbReference type="SAM" id="MobiDB-lite"/>
    </source>
</evidence>
<sequence length="130" mass="14379">MRLLILVLIVLLAALQYRLWVGPGSRADLHGLNLEIVAQKAELERLRTRNQELQAEVEDLRSGEAALEERARDELGMIKGGEAFIQVIERSPLPAVPAPPDTEPATPAPRHKKSSPAGPKKEPPAREERQ</sequence>
<feature type="compositionally biased region" description="Basic and acidic residues" evidence="8">
    <location>
        <begin position="119"/>
        <end position="130"/>
    </location>
</feature>
<evidence type="ECO:0000256" key="6">
    <source>
        <dbReference type="ARBA" id="ARBA00023306"/>
    </source>
</evidence>
<protein>
    <recommendedName>
        <fullName evidence="7">Cell division protein FtsB</fullName>
    </recommendedName>
</protein>